<dbReference type="AlphaFoldDB" id="A0A1R0H501"/>
<accession>A0A1R0H501</accession>
<proteinExistence type="predicted"/>
<name>A0A1R0H501_9FUNG</name>
<protein>
    <submittedName>
        <fullName evidence="2">Uncharacterized protein</fullName>
    </submittedName>
</protein>
<dbReference type="OrthoDB" id="5545891at2759"/>
<comment type="caution">
    <text evidence="2">The sequence shown here is derived from an EMBL/GenBank/DDBJ whole genome shotgun (WGS) entry which is preliminary data.</text>
</comment>
<dbReference type="Proteomes" id="UP000187455">
    <property type="component" value="Unassembled WGS sequence"/>
</dbReference>
<feature type="compositionally biased region" description="Basic and acidic residues" evidence="1">
    <location>
        <begin position="270"/>
        <end position="280"/>
    </location>
</feature>
<evidence type="ECO:0000256" key="1">
    <source>
        <dbReference type="SAM" id="MobiDB-lite"/>
    </source>
</evidence>
<evidence type="ECO:0000313" key="2">
    <source>
        <dbReference type="EMBL" id="OLY84134.1"/>
    </source>
</evidence>
<feature type="compositionally biased region" description="Polar residues" evidence="1">
    <location>
        <begin position="281"/>
        <end position="295"/>
    </location>
</feature>
<sequence>MRERRPEEEPLDPFVSTRIPVTDLAVCPELSKALPTSSMNHSPPPLNDSAPVSVKKVYFVLYGIKLAPAQVNRQIDYFVHRRIQDSPGIGTADDPETYFASTMRALLSDIAATINQARLNNLHKGMDLPGKPIQLVPSYSRSLMNQEDLDTLIFKKPAVKRQSSALLQVPEEYVPKGRVQQKHCYGAEQQFCNDCQTNSPLPRPSVWTIPKSFNLHKDSPSSFRTVQIERNEDICVSGKPPDYGREKESVFERDTHEFIYVPVPKNHPSKNGDKYQRNETESSFMQDSGCSTRSQQTSERCENYIEVSGKLYRERPVDAGCNSSWQTNASLTSGAQEPLSFYTEFMGVDGDPDESSNRKPIILEERAEFMELSLVLAENSRNGDIYRLQRHRMGSCNGPPGVLGIVDKIGGEDAHHRQGNFDRIIDPEAKEREVRRNNLYETTGNHRENLVALPQDQHSPSRDIFSIGLKPNGCTEQFDCSNRMFSISRDIIYSEYDAWPIHRGSVCLMLEQEDREIIQLVHRQKSARTELSGLQMVKFQKSLRLPALEHDRADSTEVSHMVSGSGDALGISTPLATSH</sequence>
<feature type="region of interest" description="Disordered" evidence="1">
    <location>
        <begin position="262"/>
        <end position="295"/>
    </location>
</feature>
<dbReference type="EMBL" id="LSSL01000607">
    <property type="protein sequence ID" value="OLY84134.1"/>
    <property type="molecule type" value="Genomic_DNA"/>
</dbReference>
<reference evidence="2 3" key="1">
    <citation type="journal article" date="2016" name="Mol. Biol. Evol.">
        <title>Genome-Wide Survey of Gut Fungi (Harpellales) Reveals the First Horizontally Transferred Ubiquitin Gene from a Mosquito Host.</title>
        <authorList>
            <person name="Wang Y."/>
            <person name="White M.M."/>
            <person name="Kvist S."/>
            <person name="Moncalvo J.M."/>
        </authorList>
    </citation>
    <scope>NUCLEOTIDE SEQUENCE [LARGE SCALE GENOMIC DNA]</scope>
    <source>
        <strain evidence="2 3">ALG-7-W6</strain>
    </source>
</reference>
<organism evidence="2 3">
    <name type="scientific">Smittium mucronatum</name>
    <dbReference type="NCBI Taxonomy" id="133383"/>
    <lineage>
        <taxon>Eukaryota</taxon>
        <taxon>Fungi</taxon>
        <taxon>Fungi incertae sedis</taxon>
        <taxon>Zoopagomycota</taxon>
        <taxon>Kickxellomycotina</taxon>
        <taxon>Harpellomycetes</taxon>
        <taxon>Harpellales</taxon>
        <taxon>Legeriomycetaceae</taxon>
        <taxon>Smittium</taxon>
    </lineage>
</organism>
<keyword evidence="3" id="KW-1185">Reference proteome</keyword>
<gene>
    <name evidence="2" type="ORF">AYI68_g1715</name>
</gene>
<evidence type="ECO:0000313" key="3">
    <source>
        <dbReference type="Proteomes" id="UP000187455"/>
    </source>
</evidence>